<accession>A0ABU4F3P5</accession>
<sequence length="52" mass="6378">MGKSEFKTRPCEWCGEPVQQPESRWRKRRYCSKAHRRKNRIMEAVAELLDIW</sequence>
<protein>
    <submittedName>
        <fullName evidence="1">Uncharacterized protein</fullName>
    </submittedName>
</protein>
<name>A0ABU4F3P5_9ACTN</name>
<dbReference type="EMBL" id="JAWMAJ010000010">
    <property type="protein sequence ID" value="MDV7215212.1"/>
    <property type="molecule type" value="Genomic_DNA"/>
</dbReference>
<evidence type="ECO:0000313" key="2">
    <source>
        <dbReference type="Proteomes" id="UP001187346"/>
    </source>
</evidence>
<comment type="caution">
    <text evidence="1">The sequence shown here is derived from an EMBL/GenBank/DDBJ whole genome shotgun (WGS) entry which is preliminary data.</text>
</comment>
<organism evidence="1 2">
    <name type="scientific">Streptomyces prunicolor</name>
    <dbReference type="NCBI Taxonomy" id="67348"/>
    <lineage>
        <taxon>Bacteria</taxon>
        <taxon>Bacillati</taxon>
        <taxon>Actinomycetota</taxon>
        <taxon>Actinomycetes</taxon>
        <taxon>Kitasatosporales</taxon>
        <taxon>Streptomycetaceae</taxon>
        <taxon>Streptomyces</taxon>
    </lineage>
</organism>
<reference evidence="1 2" key="1">
    <citation type="submission" date="2023-10" db="EMBL/GenBank/DDBJ databases">
        <title>Characterization of rhizosphere-enriched actinobacteria from wheat plants lab-grown on chernevaya soil.</title>
        <authorList>
            <person name="Tikhonova E.N."/>
            <person name="Konopkin A."/>
            <person name="Kravchenko I.K."/>
        </authorList>
    </citation>
    <scope>NUCLEOTIDE SEQUENCE [LARGE SCALE GENOMIC DNA]</scope>
    <source>
        <strain evidence="1 2">RR29</strain>
    </source>
</reference>
<proteinExistence type="predicted"/>
<keyword evidence="2" id="KW-1185">Reference proteome</keyword>
<evidence type="ECO:0000313" key="1">
    <source>
        <dbReference type="EMBL" id="MDV7215212.1"/>
    </source>
</evidence>
<dbReference type="RefSeq" id="WP_019060824.1">
    <property type="nucleotide sequence ID" value="NZ_JAPEMW010000001.1"/>
</dbReference>
<gene>
    <name evidence="1" type="ORF">R5A26_04530</name>
</gene>
<dbReference type="Proteomes" id="UP001187346">
    <property type="component" value="Unassembled WGS sequence"/>
</dbReference>